<feature type="transmembrane region" description="Helical" evidence="2">
    <location>
        <begin position="35"/>
        <end position="57"/>
    </location>
</feature>
<comment type="caution">
    <text evidence="3">The sequence shown here is derived from an EMBL/GenBank/DDBJ whole genome shotgun (WGS) entry which is preliminary data.</text>
</comment>
<accession>A0A4Q7LQ92</accession>
<reference evidence="3 4" key="1">
    <citation type="journal article" date="2015" name="Stand. Genomic Sci.">
        <title>Genomic Encyclopedia of Bacterial and Archaeal Type Strains, Phase III: the genomes of soil and plant-associated and newly described type strains.</title>
        <authorList>
            <person name="Whitman W.B."/>
            <person name="Woyke T."/>
            <person name="Klenk H.P."/>
            <person name="Zhou Y."/>
            <person name="Lilburn T.G."/>
            <person name="Beck B.J."/>
            <person name="De Vos P."/>
            <person name="Vandamme P."/>
            <person name="Eisen J.A."/>
            <person name="Garrity G."/>
            <person name="Hugenholtz P."/>
            <person name="Kyrpides N.C."/>
        </authorList>
    </citation>
    <scope>NUCLEOTIDE SEQUENCE [LARGE SCALE GENOMIC DNA]</scope>
    <source>
        <strain evidence="3 4">CV2</strain>
    </source>
</reference>
<keyword evidence="4" id="KW-1185">Reference proteome</keyword>
<dbReference type="AlphaFoldDB" id="A0A4Q7LQ92"/>
<sequence length="117" mass="12444">MTADARADADASADTHARAGRDRRPERWWHRHRRVVGTVGAVAATALAATWLVVVPGEAAEAEGLQRFLLQYAHSICWGLLAIALAGFALRAPRILIDGCAWAALAAYAAFLAALAL</sequence>
<dbReference type="Proteomes" id="UP000293519">
    <property type="component" value="Unassembled WGS sequence"/>
</dbReference>
<protein>
    <submittedName>
        <fullName evidence="3">Uncharacterized protein</fullName>
    </submittedName>
</protein>
<feature type="region of interest" description="Disordered" evidence="1">
    <location>
        <begin position="1"/>
        <end position="25"/>
    </location>
</feature>
<keyword evidence="2" id="KW-0812">Transmembrane</keyword>
<dbReference type="RefSeq" id="WP_130485396.1">
    <property type="nucleotide sequence ID" value="NZ_SGWW01000003.1"/>
</dbReference>
<evidence type="ECO:0000256" key="2">
    <source>
        <dbReference type="SAM" id="Phobius"/>
    </source>
</evidence>
<dbReference type="EMBL" id="SGWW01000003">
    <property type="protein sequence ID" value="RZS56098.1"/>
    <property type="molecule type" value="Genomic_DNA"/>
</dbReference>
<keyword evidence="2" id="KW-0472">Membrane</keyword>
<evidence type="ECO:0000256" key="1">
    <source>
        <dbReference type="SAM" id="MobiDB-lite"/>
    </source>
</evidence>
<keyword evidence="2" id="KW-1133">Transmembrane helix</keyword>
<evidence type="ECO:0000313" key="3">
    <source>
        <dbReference type="EMBL" id="RZS56098.1"/>
    </source>
</evidence>
<gene>
    <name evidence="3" type="ORF">EV141_1550</name>
</gene>
<proteinExistence type="predicted"/>
<feature type="transmembrane region" description="Helical" evidence="2">
    <location>
        <begin position="95"/>
        <end position="116"/>
    </location>
</feature>
<organism evidence="3 4">
    <name type="scientific">Microcella putealis</name>
    <dbReference type="NCBI Taxonomy" id="337005"/>
    <lineage>
        <taxon>Bacteria</taxon>
        <taxon>Bacillati</taxon>
        <taxon>Actinomycetota</taxon>
        <taxon>Actinomycetes</taxon>
        <taxon>Micrococcales</taxon>
        <taxon>Microbacteriaceae</taxon>
        <taxon>Microcella</taxon>
    </lineage>
</organism>
<evidence type="ECO:0000313" key="4">
    <source>
        <dbReference type="Proteomes" id="UP000293519"/>
    </source>
</evidence>
<name>A0A4Q7LQ92_9MICO</name>
<feature type="transmembrane region" description="Helical" evidence="2">
    <location>
        <begin position="69"/>
        <end position="88"/>
    </location>
</feature>